<gene>
    <name evidence="1" type="ORF">ADUPG1_007514</name>
</gene>
<evidence type="ECO:0000313" key="2">
    <source>
        <dbReference type="Proteomes" id="UP001057375"/>
    </source>
</evidence>
<dbReference type="EMBL" id="BQXS01010496">
    <property type="protein sequence ID" value="GKT33787.1"/>
    <property type="molecule type" value="Genomic_DNA"/>
</dbReference>
<feature type="non-terminal residue" evidence="1">
    <location>
        <position position="162"/>
    </location>
</feature>
<dbReference type="Gene3D" id="3.30.70.1430">
    <property type="entry name" value="Multidrug efflux transporter AcrB pore domain"/>
    <property type="match status" value="1"/>
</dbReference>
<dbReference type="Pfam" id="PF00873">
    <property type="entry name" value="ACR_tran"/>
    <property type="match status" value="1"/>
</dbReference>
<proteinExistence type="predicted"/>
<organism evidence="1 2">
    <name type="scientific">Aduncisulcus paluster</name>
    <dbReference type="NCBI Taxonomy" id="2918883"/>
    <lineage>
        <taxon>Eukaryota</taxon>
        <taxon>Metamonada</taxon>
        <taxon>Carpediemonas-like organisms</taxon>
        <taxon>Aduncisulcus</taxon>
    </lineage>
</organism>
<comment type="caution">
    <text evidence="1">The sequence shown here is derived from an EMBL/GenBank/DDBJ whole genome shotgun (WGS) entry which is preliminary data.</text>
</comment>
<keyword evidence="2" id="KW-1185">Reference proteome</keyword>
<dbReference type="InterPro" id="IPR001036">
    <property type="entry name" value="Acrflvin-R"/>
</dbReference>
<dbReference type="InterPro" id="IPR027463">
    <property type="entry name" value="AcrB_DN_DC_subdom"/>
</dbReference>
<evidence type="ECO:0000313" key="1">
    <source>
        <dbReference type="EMBL" id="GKT33787.1"/>
    </source>
</evidence>
<dbReference type="PANTHER" id="PTHR32063">
    <property type="match status" value="1"/>
</dbReference>
<dbReference type="Proteomes" id="UP001057375">
    <property type="component" value="Unassembled WGS sequence"/>
</dbReference>
<dbReference type="Gene3D" id="3.30.70.1320">
    <property type="entry name" value="Multidrug efflux transporter AcrB pore domain like"/>
    <property type="match status" value="1"/>
</dbReference>
<sequence length="162" mass="17514">MVTKKIEDASETVNNFDYSMSTSIPSVSSVIVVSKYGVDYDEVWAELSQKLSAIQSELPENCQDIVIDTELMDTAGAILAISDNTANTETLESYSRNLKNQLEGVNGIKRVEILGTQDKQVTVEVNSANLDMLSVDMRDVGNIIASSAVSFPLGKLEDGGSK</sequence>
<dbReference type="Gene3D" id="3.30.2090.10">
    <property type="entry name" value="Multidrug efflux transporter AcrB TolC docking domain, DN and DC subdomains"/>
    <property type="match status" value="1"/>
</dbReference>
<name>A0ABQ5KMN8_9EUKA</name>
<accession>A0ABQ5KMN8</accession>
<dbReference type="PANTHER" id="PTHR32063:SF0">
    <property type="entry name" value="SWARMING MOTILITY PROTEIN SWRC"/>
    <property type="match status" value="1"/>
</dbReference>
<protein>
    <submittedName>
        <fullName evidence="1">Acriflavin resistance protein like protein</fullName>
    </submittedName>
</protein>
<reference evidence="1" key="1">
    <citation type="submission" date="2022-03" db="EMBL/GenBank/DDBJ databases">
        <title>Draft genome sequence of Aduncisulcus paluster, a free-living microaerophilic Fornicata.</title>
        <authorList>
            <person name="Yuyama I."/>
            <person name="Kume K."/>
            <person name="Tamura T."/>
            <person name="Inagaki Y."/>
            <person name="Hashimoto T."/>
        </authorList>
    </citation>
    <scope>NUCLEOTIDE SEQUENCE</scope>
    <source>
        <strain evidence="1">NY0171</strain>
    </source>
</reference>
<dbReference type="SUPFAM" id="SSF82693">
    <property type="entry name" value="Multidrug efflux transporter AcrB pore domain, PN1, PN2, PC1 and PC2 subdomains"/>
    <property type="match status" value="1"/>
</dbReference>